<reference evidence="1" key="1">
    <citation type="journal article" date="2014" name="Int. J. Syst. Evol. Microbiol.">
        <title>Complete genome sequence of Corynebacterium casei LMG S-19264T (=DSM 44701T), isolated from a smear-ripened cheese.</title>
        <authorList>
            <consortium name="US DOE Joint Genome Institute (JGI-PGF)"/>
            <person name="Walter F."/>
            <person name="Albersmeier A."/>
            <person name="Kalinowski J."/>
            <person name="Ruckert C."/>
        </authorList>
    </citation>
    <scope>NUCLEOTIDE SEQUENCE</scope>
    <source>
        <strain evidence="1">CGMCC 1.14984</strain>
    </source>
</reference>
<dbReference type="RefSeq" id="WP_155138944.1">
    <property type="nucleotide sequence ID" value="NZ_BMGZ01000001.1"/>
</dbReference>
<reference evidence="2 4" key="2">
    <citation type="submission" date="2020-02" db="EMBL/GenBank/DDBJ databases">
        <title>Genome sequence of Parvularcula flava strain NH6-79.</title>
        <authorList>
            <person name="Abdul Karim M.H."/>
            <person name="Lam M.Q."/>
            <person name="Chen S.J."/>
            <person name="Yahya A."/>
            <person name="Shahir S."/>
            <person name="Shamsir M.S."/>
            <person name="Chong C.S."/>
        </authorList>
    </citation>
    <scope>NUCLEOTIDE SEQUENCE [LARGE SCALE GENOMIC DNA]</scope>
    <source>
        <strain evidence="2 4">NH6-79</strain>
    </source>
</reference>
<organism evidence="1 3">
    <name type="scientific">Aquisalinus luteolus</name>
    <dbReference type="NCBI Taxonomy" id="1566827"/>
    <lineage>
        <taxon>Bacteria</taxon>
        <taxon>Pseudomonadati</taxon>
        <taxon>Pseudomonadota</taxon>
        <taxon>Alphaproteobacteria</taxon>
        <taxon>Parvularculales</taxon>
        <taxon>Parvularculaceae</taxon>
        <taxon>Aquisalinus</taxon>
    </lineage>
</organism>
<evidence type="ECO:0000313" key="1">
    <source>
        <dbReference type="EMBL" id="GGH96363.1"/>
    </source>
</evidence>
<dbReference type="Proteomes" id="UP000818603">
    <property type="component" value="Unassembled WGS sequence"/>
</dbReference>
<dbReference type="AlphaFoldDB" id="A0A8J3EU78"/>
<dbReference type="PROSITE" id="PS51257">
    <property type="entry name" value="PROKAR_LIPOPROTEIN"/>
    <property type="match status" value="1"/>
</dbReference>
<dbReference type="Proteomes" id="UP000621856">
    <property type="component" value="Unassembled WGS sequence"/>
</dbReference>
<accession>A0A8J3EU78</accession>
<dbReference type="EMBL" id="BMGZ01000001">
    <property type="protein sequence ID" value="GGH96363.1"/>
    <property type="molecule type" value="Genomic_DNA"/>
</dbReference>
<dbReference type="GO" id="GO:0005829">
    <property type="term" value="C:cytosol"/>
    <property type="evidence" value="ECO:0007669"/>
    <property type="project" value="TreeGrafter"/>
</dbReference>
<evidence type="ECO:0000313" key="2">
    <source>
        <dbReference type="EMBL" id="NHK27743.1"/>
    </source>
</evidence>
<gene>
    <name evidence="2" type="ORF">FF098_007505</name>
    <name evidence="1" type="ORF">GCM10011355_15090</name>
</gene>
<dbReference type="Pfam" id="PF05981">
    <property type="entry name" value="CreA"/>
    <property type="match status" value="1"/>
</dbReference>
<dbReference type="PIRSF" id="PIRSF003174">
    <property type="entry name" value="CreA"/>
    <property type="match status" value="1"/>
</dbReference>
<name>A0A8J3EU78_9PROT</name>
<comment type="caution">
    <text evidence="1">The sequence shown here is derived from an EMBL/GenBank/DDBJ whole genome shotgun (WGS) entry which is preliminary data.</text>
</comment>
<dbReference type="PANTHER" id="PTHR37952">
    <property type="match status" value="1"/>
</dbReference>
<sequence>MTRFSCVLAVCFLLAACGGGEQEVGEFKNDWLGNEIKVEALKDPKVEGVTCHLSHFDRGFWDRVSKGNWFEDPSNASIACRQTGPLVIGDIDMGKHGERVFDQKASLIFKVISVRRIYDPVNDTLLYVAYSRKPVDGSAKMAISTVTMYGQDVQWLEGRPELAAAQ</sequence>
<dbReference type="EMBL" id="VCJR02000001">
    <property type="protein sequence ID" value="NHK27743.1"/>
    <property type="molecule type" value="Genomic_DNA"/>
</dbReference>
<evidence type="ECO:0000313" key="4">
    <source>
        <dbReference type="Proteomes" id="UP000818603"/>
    </source>
</evidence>
<dbReference type="InterPro" id="IPR010292">
    <property type="entry name" value="Uncharacterised_CreA"/>
</dbReference>
<evidence type="ECO:0000313" key="3">
    <source>
        <dbReference type="Proteomes" id="UP000621856"/>
    </source>
</evidence>
<reference evidence="1" key="3">
    <citation type="submission" date="2020-09" db="EMBL/GenBank/DDBJ databases">
        <authorList>
            <person name="Sun Q."/>
            <person name="Zhou Y."/>
        </authorList>
    </citation>
    <scope>NUCLEOTIDE SEQUENCE</scope>
    <source>
        <strain evidence="1">CGMCC 1.14984</strain>
    </source>
</reference>
<dbReference type="PANTHER" id="PTHR37952:SF2">
    <property type="entry name" value="PROTEIN CREA"/>
    <property type="match status" value="1"/>
</dbReference>
<keyword evidence="4" id="KW-1185">Reference proteome</keyword>
<protein>
    <submittedName>
        <fullName evidence="2">CREA protein</fullName>
    </submittedName>
</protein>
<proteinExistence type="predicted"/>